<dbReference type="GO" id="GO:0005829">
    <property type="term" value="C:cytosol"/>
    <property type="evidence" value="ECO:0007669"/>
    <property type="project" value="TreeGrafter"/>
</dbReference>
<reference evidence="8 9" key="1">
    <citation type="journal article" date="2021" name="Nat. Commun.">
        <title>Isolation of a member of the candidate phylum Atribacteria reveals a unique cell membrane structure.</title>
        <authorList>
            <person name="Taiki K."/>
            <person name="Nobu M.K."/>
            <person name="Kusada H."/>
            <person name="Meng X.-Y."/>
            <person name="Hosoki N."/>
            <person name="Uematsu K."/>
            <person name="Yoshioka H."/>
            <person name="Kamagata Y."/>
            <person name="Tamaki H."/>
        </authorList>
    </citation>
    <scope>NUCLEOTIDE SEQUENCE [LARGE SCALE GENOMIC DNA]</scope>
    <source>
        <strain evidence="8 9">RT761</strain>
    </source>
</reference>
<evidence type="ECO:0000259" key="7">
    <source>
        <dbReference type="Pfam" id="PF08543"/>
    </source>
</evidence>
<dbReference type="EC" id="2.7.1.49" evidence="2"/>
<keyword evidence="3 8" id="KW-0808">Transferase</keyword>
<dbReference type="Pfam" id="PF08543">
    <property type="entry name" value="Phos_pyr_kin"/>
    <property type="match status" value="1"/>
</dbReference>
<proteinExistence type="predicted"/>
<keyword evidence="9" id="KW-1185">Reference proteome</keyword>
<dbReference type="KEGG" id="alam:RT761_01502"/>
<dbReference type="RefSeq" id="WP_218110798.1">
    <property type="nucleotide sequence ID" value="NZ_CP065383.1"/>
</dbReference>
<dbReference type="InterPro" id="IPR029056">
    <property type="entry name" value="Ribokinase-like"/>
</dbReference>
<accession>A0A7T1ALU1</accession>
<keyword evidence="5 8" id="KW-0418">Kinase</keyword>
<dbReference type="Gene3D" id="3.40.1190.20">
    <property type="match status" value="1"/>
</dbReference>
<dbReference type="EMBL" id="CP065383">
    <property type="protein sequence ID" value="QPM68284.1"/>
    <property type="molecule type" value="Genomic_DNA"/>
</dbReference>
<keyword evidence="6" id="KW-0067">ATP-binding</keyword>
<evidence type="ECO:0000256" key="2">
    <source>
        <dbReference type="ARBA" id="ARBA00012135"/>
    </source>
</evidence>
<evidence type="ECO:0000256" key="5">
    <source>
        <dbReference type="ARBA" id="ARBA00022777"/>
    </source>
</evidence>
<dbReference type="PANTHER" id="PTHR20858">
    <property type="entry name" value="PHOSPHOMETHYLPYRIMIDINE KINASE"/>
    <property type="match status" value="1"/>
</dbReference>
<evidence type="ECO:0000256" key="1">
    <source>
        <dbReference type="ARBA" id="ARBA00004948"/>
    </source>
</evidence>
<dbReference type="SUPFAM" id="SSF53613">
    <property type="entry name" value="Ribokinase-like"/>
    <property type="match status" value="1"/>
</dbReference>
<evidence type="ECO:0000256" key="3">
    <source>
        <dbReference type="ARBA" id="ARBA00022679"/>
    </source>
</evidence>
<evidence type="ECO:0000313" key="8">
    <source>
        <dbReference type="EMBL" id="QPM68284.1"/>
    </source>
</evidence>
<dbReference type="GO" id="GO:0009228">
    <property type="term" value="P:thiamine biosynthetic process"/>
    <property type="evidence" value="ECO:0007669"/>
    <property type="project" value="InterPro"/>
</dbReference>
<name>A0A7T1ALU1_ATRLM</name>
<dbReference type="CDD" id="cd01169">
    <property type="entry name" value="HMPP_kinase"/>
    <property type="match status" value="1"/>
</dbReference>
<sequence>MLKRVLTIAGSDSGGGAGIQADLKTFCAFGVYGMTAVTAVTAQNTYEVLSIAALEPSLVYDQIKAIAEDIGVDSVKTGMLFNAEIIEGVAEAIRDFSLPHLVVDPVMISKSGRYLLEPDAIGVFKEKIIPFAQVVTPNLNEAAILSGISVHTIEDMKQSAWIIHQMGPKFVLMKGGHLSSNEIVDILYDGKEYVFFSVQRQLTKNTHGTGCTFSAALVALLALGYDVPRAVKIARRYMDIVIQYSLDLGKGFGPTNHLAPLFLKCNLNPEKGGWNW</sequence>
<dbReference type="GO" id="GO:0008902">
    <property type="term" value="F:hydroxymethylpyrimidine kinase activity"/>
    <property type="evidence" value="ECO:0007669"/>
    <property type="project" value="UniProtKB-EC"/>
</dbReference>
<dbReference type="AlphaFoldDB" id="A0A7T1ALU1"/>
<protein>
    <recommendedName>
        <fullName evidence="2">hydroxymethylpyrimidine kinase</fullName>
        <ecNumber evidence="2">2.7.1.49</ecNumber>
    </recommendedName>
</protein>
<comment type="pathway">
    <text evidence="1">Cofactor biosynthesis; thiamine diphosphate biosynthesis.</text>
</comment>
<evidence type="ECO:0000313" key="9">
    <source>
        <dbReference type="Proteomes" id="UP000594463"/>
    </source>
</evidence>
<dbReference type="FunFam" id="3.40.1190.20:FF:000003">
    <property type="entry name" value="Phosphomethylpyrimidine kinase ThiD"/>
    <property type="match status" value="1"/>
</dbReference>
<dbReference type="Proteomes" id="UP000594463">
    <property type="component" value="Chromosome"/>
</dbReference>
<gene>
    <name evidence="8" type="primary">thiD</name>
    <name evidence="8" type="ORF">RT761_01502</name>
</gene>
<organism evidence="8 9">
    <name type="scientific">Atribacter laminatus</name>
    <dbReference type="NCBI Taxonomy" id="2847778"/>
    <lineage>
        <taxon>Bacteria</taxon>
        <taxon>Pseudomonadati</taxon>
        <taxon>Atribacterota</taxon>
        <taxon>Atribacteria</taxon>
        <taxon>Atribacterales</taxon>
        <taxon>Atribacteraceae</taxon>
        <taxon>Atribacter</taxon>
    </lineage>
</organism>
<dbReference type="PANTHER" id="PTHR20858:SF17">
    <property type="entry name" value="HYDROXYMETHYLPYRIMIDINE_PHOSPHOMETHYLPYRIMIDINE KINASE THI20-RELATED"/>
    <property type="match status" value="1"/>
</dbReference>
<keyword evidence="4" id="KW-0547">Nucleotide-binding</keyword>
<evidence type="ECO:0000256" key="4">
    <source>
        <dbReference type="ARBA" id="ARBA00022741"/>
    </source>
</evidence>
<dbReference type="GO" id="GO:0005524">
    <property type="term" value="F:ATP binding"/>
    <property type="evidence" value="ECO:0007669"/>
    <property type="project" value="UniProtKB-KW"/>
</dbReference>
<dbReference type="GO" id="GO:0008972">
    <property type="term" value="F:phosphomethylpyrimidine kinase activity"/>
    <property type="evidence" value="ECO:0007669"/>
    <property type="project" value="InterPro"/>
</dbReference>
<dbReference type="NCBIfam" id="TIGR00097">
    <property type="entry name" value="HMP-P_kinase"/>
    <property type="match status" value="1"/>
</dbReference>
<dbReference type="InterPro" id="IPR013749">
    <property type="entry name" value="PM/HMP-P_kinase-1"/>
</dbReference>
<evidence type="ECO:0000256" key="6">
    <source>
        <dbReference type="ARBA" id="ARBA00022840"/>
    </source>
</evidence>
<feature type="domain" description="Pyridoxamine kinase/Phosphomethylpyrimidine kinase" evidence="7">
    <location>
        <begin position="12"/>
        <end position="256"/>
    </location>
</feature>
<dbReference type="InterPro" id="IPR004399">
    <property type="entry name" value="HMP/HMP-P_kinase_dom"/>
</dbReference>